<dbReference type="GO" id="GO:0005886">
    <property type="term" value="C:plasma membrane"/>
    <property type="evidence" value="ECO:0007669"/>
    <property type="project" value="TreeGrafter"/>
</dbReference>
<dbReference type="PANTHER" id="PTHR19282">
    <property type="entry name" value="TETRASPANIN"/>
    <property type="match status" value="1"/>
</dbReference>
<dbReference type="InterPro" id="IPR000301">
    <property type="entry name" value="Tetraspanin_animals"/>
</dbReference>
<sequence length="301" mass="33134">KLSIIFRIYLTLKKMASGHGHGSMSLSMKFIRLLIVLFNLAFVVVGTVILVIGVYVIKDPKMQQLRPLLNPEIVSSYSKSLSNIEIFAIVLIVIGGVLLLIGFLGCCGAIKGFRFLHLVYAFIIGIIIVAEIAIIIAFIAYQNDFKAELVTRLRESIASFYVGTAVDNSTATNPVSVSWDFTQFNLQCCGAIGPSDYSRAEKWNRKNPYNQATNLTVPFTCCPLNDTKSWTILPADLSAASTCAITGQDTYLQGCYDRLLGLLLAYKKNVIIGAVIVGVIEILAFIFAISLYCRKDNYDSL</sequence>
<feature type="transmembrane region" description="Helical" evidence="6">
    <location>
        <begin position="33"/>
        <end position="57"/>
    </location>
</feature>
<name>A0A8S2QEE3_9BILA</name>
<dbReference type="AlphaFoldDB" id="A0A8S2QEE3"/>
<dbReference type="CDD" id="cd03127">
    <property type="entry name" value="tetraspanin_LEL"/>
    <property type="match status" value="1"/>
</dbReference>
<dbReference type="EMBL" id="CAJOBJ010007973">
    <property type="protein sequence ID" value="CAF4099851.1"/>
    <property type="molecule type" value="Genomic_DNA"/>
</dbReference>
<comment type="caution">
    <text evidence="7">The sequence shown here is derived from an EMBL/GenBank/DDBJ whole genome shotgun (WGS) entry which is preliminary data.</text>
</comment>
<evidence type="ECO:0000256" key="4">
    <source>
        <dbReference type="ARBA" id="ARBA00022989"/>
    </source>
</evidence>
<dbReference type="SUPFAM" id="SSF48652">
    <property type="entry name" value="Tetraspanin"/>
    <property type="match status" value="1"/>
</dbReference>
<organism evidence="7 8">
    <name type="scientific">Rotaria magnacalcarata</name>
    <dbReference type="NCBI Taxonomy" id="392030"/>
    <lineage>
        <taxon>Eukaryota</taxon>
        <taxon>Metazoa</taxon>
        <taxon>Spiralia</taxon>
        <taxon>Gnathifera</taxon>
        <taxon>Rotifera</taxon>
        <taxon>Eurotatoria</taxon>
        <taxon>Bdelloidea</taxon>
        <taxon>Philodinida</taxon>
        <taxon>Philodinidae</taxon>
        <taxon>Rotaria</taxon>
    </lineage>
</organism>
<dbReference type="Proteomes" id="UP000681720">
    <property type="component" value="Unassembled WGS sequence"/>
</dbReference>
<protein>
    <recommendedName>
        <fullName evidence="6">Tetraspanin</fullName>
    </recommendedName>
</protein>
<evidence type="ECO:0000256" key="3">
    <source>
        <dbReference type="ARBA" id="ARBA00022692"/>
    </source>
</evidence>
<dbReference type="Gene3D" id="1.10.1450.10">
    <property type="entry name" value="Tetraspanin"/>
    <property type="match status" value="1"/>
</dbReference>
<evidence type="ECO:0000256" key="1">
    <source>
        <dbReference type="ARBA" id="ARBA00004141"/>
    </source>
</evidence>
<reference evidence="7" key="1">
    <citation type="submission" date="2021-02" db="EMBL/GenBank/DDBJ databases">
        <authorList>
            <person name="Nowell W R."/>
        </authorList>
    </citation>
    <scope>NUCLEOTIDE SEQUENCE</scope>
</reference>
<comment type="subcellular location">
    <subcellularLocation>
        <location evidence="1 6">Membrane</location>
        <topology evidence="1 6">Multi-pass membrane protein</topology>
    </subcellularLocation>
</comment>
<dbReference type="PIRSF" id="PIRSF002419">
    <property type="entry name" value="Tetraspanin"/>
    <property type="match status" value="1"/>
</dbReference>
<keyword evidence="4 6" id="KW-1133">Transmembrane helix</keyword>
<feature type="non-terminal residue" evidence="7">
    <location>
        <position position="1"/>
    </location>
</feature>
<comment type="similarity">
    <text evidence="2 6">Belongs to the tetraspanin (TM4SF) family.</text>
</comment>
<keyword evidence="5 6" id="KW-0472">Membrane</keyword>
<evidence type="ECO:0000256" key="6">
    <source>
        <dbReference type="RuleBase" id="RU361218"/>
    </source>
</evidence>
<feature type="transmembrane region" description="Helical" evidence="6">
    <location>
        <begin position="270"/>
        <end position="293"/>
    </location>
</feature>
<feature type="transmembrane region" description="Helical" evidence="6">
    <location>
        <begin position="86"/>
        <end position="106"/>
    </location>
</feature>
<evidence type="ECO:0000313" key="7">
    <source>
        <dbReference type="EMBL" id="CAF4099851.1"/>
    </source>
</evidence>
<dbReference type="InterPro" id="IPR008952">
    <property type="entry name" value="Tetraspanin_EC2_sf"/>
</dbReference>
<dbReference type="InterPro" id="IPR018499">
    <property type="entry name" value="Tetraspanin/Peripherin"/>
</dbReference>
<dbReference type="PANTHER" id="PTHR19282:SF534">
    <property type="entry name" value="TETRASPANIN FAMILY-RELATED"/>
    <property type="match status" value="1"/>
</dbReference>
<evidence type="ECO:0000313" key="8">
    <source>
        <dbReference type="Proteomes" id="UP000681720"/>
    </source>
</evidence>
<dbReference type="PRINTS" id="PR00259">
    <property type="entry name" value="TMFOUR"/>
</dbReference>
<proteinExistence type="inferred from homology"/>
<evidence type="ECO:0000256" key="2">
    <source>
        <dbReference type="ARBA" id="ARBA00006840"/>
    </source>
</evidence>
<accession>A0A8S2QEE3</accession>
<evidence type="ECO:0000256" key="5">
    <source>
        <dbReference type="ARBA" id="ARBA00023136"/>
    </source>
</evidence>
<keyword evidence="3 6" id="KW-0812">Transmembrane</keyword>
<dbReference type="Pfam" id="PF00335">
    <property type="entry name" value="Tetraspanin"/>
    <property type="match status" value="1"/>
</dbReference>
<gene>
    <name evidence="7" type="ORF">GIL414_LOCUS17044</name>
</gene>
<feature type="transmembrane region" description="Helical" evidence="6">
    <location>
        <begin position="118"/>
        <end position="141"/>
    </location>
</feature>